<name>A0AAP0PVA4_9MAGN</name>
<dbReference type="Proteomes" id="UP001419268">
    <property type="component" value="Unassembled WGS sequence"/>
</dbReference>
<gene>
    <name evidence="2" type="ORF">Scep_004351</name>
</gene>
<sequence length="97" mass="10705">MLGALDLAIRCTSVVPEKRPTIFEVVRSLQILEDMARSKTGVSREGVYGKSKRTEQAAGTSDTRSGRKPQTTSYRKEKQQDVKKEVAHAGDLRGDVV</sequence>
<evidence type="ECO:0000313" key="3">
    <source>
        <dbReference type="Proteomes" id="UP001419268"/>
    </source>
</evidence>
<protein>
    <submittedName>
        <fullName evidence="2">Uncharacterized protein</fullName>
    </submittedName>
</protein>
<evidence type="ECO:0000256" key="1">
    <source>
        <dbReference type="SAM" id="MobiDB-lite"/>
    </source>
</evidence>
<proteinExistence type="predicted"/>
<accession>A0AAP0PVA4</accession>
<feature type="region of interest" description="Disordered" evidence="1">
    <location>
        <begin position="39"/>
        <end position="97"/>
    </location>
</feature>
<feature type="compositionally biased region" description="Polar residues" evidence="1">
    <location>
        <begin position="57"/>
        <end position="73"/>
    </location>
</feature>
<dbReference type="EMBL" id="JBBNAG010000002">
    <property type="protein sequence ID" value="KAK9157777.1"/>
    <property type="molecule type" value="Genomic_DNA"/>
</dbReference>
<dbReference type="AlphaFoldDB" id="A0AAP0PVA4"/>
<feature type="compositionally biased region" description="Basic and acidic residues" evidence="1">
    <location>
        <begin position="74"/>
        <end position="97"/>
    </location>
</feature>
<comment type="caution">
    <text evidence="2">The sequence shown here is derived from an EMBL/GenBank/DDBJ whole genome shotgun (WGS) entry which is preliminary data.</text>
</comment>
<organism evidence="2 3">
    <name type="scientific">Stephania cephalantha</name>
    <dbReference type="NCBI Taxonomy" id="152367"/>
    <lineage>
        <taxon>Eukaryota</taxon>
        <taxon>Viridiplantae</taxon>
        <taxon>Streptophyta</taxon>
        <taxon>Embryophyta</taxon>
        <taxon>Tracheophyta</taxon>
        <taxon>Spermatophyta</taxon>
        <taxon>Magnoliopsida</taxon>
        <taxon>Ranunculales</taxon>
        <taxon>Menispermaceae</taxon>
        <taxon>Menispermoideae</taxon>
        <taxon>Cissampelideae</taxon>
        <taxon>Stephania</taxon>
    </lineage>
</organism>
<evidence type="ECO:0000313" key="2">
    <source>
        <dbReference type="EMBL" id="KAK9157777.1"/>
    </source>
</evidence>
<reference evidence="2 3" key="1">
    <citation type="submission" date="2024-01" db="EMBL/GenBank/DDBJ databases">
        <title>Genome assemblies of Stephania.</title>
        <authorList>
            <person name="Yang L."/>
        </authorList>
    </citation>
    <scope>NUCLEOTIDE SEQUENCE [LARGE SCALE GENOMIC DNA]</scope>
    <source>
        <strain evidence="2">JXDWG</strain>
        <tissue evidence="2">Leaf</tissue>
    </source>
</reference>
<keyword evidence="3" id="KW-1185">Reference proteome</keyword>